<reference evidence="4" key="1">
    <citation type="submission" date="2021-01" db="EMBL/GenBank/DDBJ databases">
        <authorList>
            <person name="Corre E."/>
            <person name="Pelletier E."/>
            <person name="Niang G."/>
            <person name="Scheremetjew M."/>
            <person name="Finn R."/>
            <person name="Kale V."/>
            <person name="Holt S."/>
            <person name="Cochrane G."/>
            <person name="Meng A."/>
            <person name="Brown T."/>
            <person name="Cohen L."/>
        </authorList>
    </citation>
    <scope>NUCLEOTIDE SEQUENCE</scope>
    <source>
        <strain evidence="4">CCMP1756</strain>
    </source>
</reference>
<dbReference type="SUPFAM" id="SSF50729">
    <property type="entry name" value="PH domain-like"/>
    <property type="match status" value="1"/>
</dbReference>
<dbReference type="Gene3D" id="2.130.10.10">
    <property type="entry name" value="YVTN repeat-like/Quinoprotein amine dehydrogenase"/>
    <property type="match status" value="2"/>
</dbReference>
<dbReference type="Proteomes" id="UP000789595">
    <property type="component" value="Unassembled WGS sequence"/>
</dbReference>
<dbReference type="PROSITE" id="PS51783">
    <property type="entry name" value="PH_BEACH"/>
    <property type="match status" value="1"/>
</dbReference>
<dbReference type="EMBL" id="CAKKNE010000001">
    <property type="protein sequence ID" value="CAH0365830.1"/>
    <property type="molecule type" value="Genomic_DNA"/>
</dbReference>
<evidence type="ECO:0000259" key="3">
    <source>
        <dbReference type="PROSITE" id="PS51783"/>
    </source>
</evidence>
<dbReference type="InterPro" id="IPR000409">
    <property type="entry name" value="BEACH_dom"/>
</dbReference>
<feature type="domain" description="BEACH" evidence="2">
    <location>
        <begin position="1439"/>
        <end position="1727"/>
    </location>
</feature>
<protein>
    <recommendedName>
        <fullName evidence="7">BEACH domain-containing protein</fullName>
    </recommendedName>
</protein>
<dbReference type="InterPro" id="IPR015943">
    <property type="entry name" value="WD40/YVTN_repeat-like_dom_sf"/>
</dbReference>
<evidence type="ECO:0000313" key="6">
    <source>
        <dbReference type="Proteomes" id="UP000789595"/>
    </source>
</evidence>
<evidence type="ECO:0008006" key="7">
    <source>
        <dbReference type="Google" id="ProtNLM"/>
    </source>
</evidence>
<evidence type="ECO:0000313" key="5">
    <source>
        <dbReference type="EMBL" id="CAH0365830.1"/>
    </source>
</evidence>
<dbReference type="SMART" id="SM01026">
    <property type="entry name" value="Beach"/>
    <property type="match status" value="1"/>
</dbReference>
<dbReference type="EMBL" id="HBIW01010879">
    <property type="protein sequence ID" value="CAE0693850.1"/>
    <property type="molecule type" value="Transcribed_RNA"/>
</dbReference>
<proteinExistence type="predicted"/>
<evidence type="ECO:0000259" key="2">
    <source>
        <dbReference type="PROSITE" id="PS50197"/>
    </source>
</evidence>
<sequence length="2171" mass="234700">MPQDAQDAALRHLLIRAASNKASGPERLEALKAAAAYLAREERIKFDVDGAQCTYDAPRRYLEVPEDGHVALTDGRGGAARWPFADELYVGLWCRPARIRQAILLRLEGVYGGGLTIAIMNDGCLRADISEGGEKRNVLTLKGGMLTPDTWSHVAFRIADDAKEMKRRNPVEVPKRRPSLLERRPSQKSGRLGVLAGGASLEVNGVVEDRDNVARAPSLSSPELRHADVAGDGYEGSIAGLVMLQRAPGRSSSCALAWRFTGDNSYDGASTLAQDAASGVARRTAQHLSPEPHTKKGFLSPMKRPSLDDDALEASIFDAEGSSGDARASLCSLGGAIENCSSEAAYAVRTKSRKIANAAAAAALRRGNDPVGALVCCLDGDRGSTASLKCAPRKCAVHASSRPRDALRSLGGASSLIPALAQLADTAVITEEQDSTESLRTRLLLVDGIIRCGTGDDFLRCGGVEILERCLDARASRDEDVGECLVKVLDGLLASTEGSSSKGDALLDRFVDRIACQAQLWSPETTSSVVRWCRSSVRALQSVRDGVGLDAYAQRLAHALSSRHAASSYTYRSPHLSLSVPPSTEYEAIDARDASVLEAVTALAALPMNARASIDGELHLDTTETGRAVLQASLAMTDDQCATAALKGLQAFEPEALRSLCERGTVAQLVERGFSSQNDPLAVECLLLSVLFVGPDGTASSVEAFWRRHETNVGPLALRALLKLSGSAVLRACSVAYARLGACERLDVLSYCASLEKTDADAADAACSAILIGDDAEPDPTPSADCTLLSLCAKRPPSQRDRACSVLCRYGTAEAIKSVAAYSLHRNDPRLVSRIIHTAHEHGLHSFIGAAPYVASVAQRGLVDVSINDSPKTATQLRRSLDDLAAKLETRPKRYERSGGSEPLPPVGLKAHPALAVYTSLQVAECLDVLLEGSGDVLTDNVEDAASRALERVAALDAALALDGCLLSRLATKDLVRVADRCKRNLERHRQACSDADVKVAERVAQRRGGAFPPSDDAGRASLLVLRDAHHALRLLKEESKDEQRDKALVQIHSLLVKACTQLTGRKRPVLPRHAQSAVQAMTTGNRVRASSFGDDWDQVVSSEVDDLERAAWLAAPLEVYVAGPENEGRTAAFSSAADRRYNDSLKVLAELGTPSRSEDVVHSPQRRASDAGRQLRRRDRKRARRSSVIVERAWRACMQQHRESGIWCLAEENSSPLMKGSRWILARHADSYGRRCFFVRDRDPVDVSKWAHQGGSTTVEPPAPPLIKGRSRVAREESSSSSDEDAVLIERGVPTQQPSTRQWRFVEDGGVVSVDDELFRDEHCLWVREGASIKGTLTVDGRCIKFTSTNDVKIWRLCTLERVAPRRYLLRRVAFEFFRCDSTSVFLALPRGKAHRQLAKLLKALLKRRKLPLLNRGYANGHAGRRIEGDDNGGLGHRDPEKALRLSRLTDLWRRRLLTNFAYLSALNELGGRTRQDLAQWPVFPWVLAFDSDAIDLGTGRDLAKPIGAQTEERRSQFLERYETFEDPSGYVPKFMYGSHYSSAGVVLHYLVRALPYSQLAVDLQGGRFDVPDRLFLGIEAAWRSTTNSMTDVKEVIPELYYAPEVLCNMNSLPLGTSQNGVRVDDVLLPAWCLNDPLQFIRVHRAALESDRVSDTLHLWIDLIFGDAQQGPKAVERANVFYHLTYEGAVNVEDIEDDEEREATDAQIAHFGQTPPRLFGSPHPRRKPASECASPLFLDVPLHGECPAVSCRAYVLDDVQNAQKLFGPDAPLGEKATQKNTFVKDVARFTKQLFTQKKKVSRDISPALCVALCSGGTEEQQSVVCAFHADRGVSVWRWSEVPDGRGAPFSARPHGSGRLDVCARGDGDGNTVTALADRRVLTVGHSDGRLRLHDGRGRIRASIRGPHAGGSAVACCGHGHIAVSGGSDGVVAVWVCDDAALVDGLVHGDGVDDEGFEGDPVLAPSRSVIREDDSDDVLVCSHLLLGHASAITALAYSPVLDCCVSADVDGYLLVHACRSGRCLRSLRVVDRRESPAVTKLAILDVDASVVVAASTTLALWSLNGGRRCVVTTPSPITSLATTRAGSAVVCGSLDGQLTVRRAVDLAAVHTIDLSTHGAPLSLAFGPDDRHLFAATAGGRVVVCSDPRSRLLQLDAALSNAVGLDTGLFAF</sequence>
<dbReference type="InterPro" id="IPR011993">
    <property type="entry name" value="PH-like_dom_sf"/>
</dbReference>
<dbReference type="InterPro" id="IPR023362">
    <property type="entry name" value="PH-BEACH_dom"/>
</dbReference>
<dbReference type="CDD" id="cd06071">
    <property type="entry name" value="Beach"/>
    <property type="match status" value="1"/>
</dbReference>
<organism evidence="4">
    <name type="scientific">Pelagomonas calceolata</name>
    <dbReference type="NCBI Taxonomy" id="35677"/>
    <lineage>
        <taxon>Eukaryota</taxon>
        <taxon>Sar</taxon>
        <taxon>Stramenopiles</taxon>
        <taxon>Ochrophyta</taxon>
        <taxon>Pelagophyceae</taxon>
        <taxon>Pelagomonadales</taxon>
        <taxon>Pelagomonadaceae</taxon>
        <taxon>Pelagomonas</taxon>
    </lineage>
</organism>
<keyword evidence="6" id="KW-1185">Reference proteome</keyword>
<dbReference type="InterPro" id="IPR001680">
    <property type="entry name" value="WD40_rpt"/>
</dbReference>
<reference evidence="5" key="2">
    <citation type="submission" date="2021-11" db="EMBL/GenBank/DDBJ databases">
        <authorList>
            <consortium name="Genoscope - CEA"/>
            <person name="William W."/>
        </authorList>
    </citation>
    <scope>NUCLEOTIDE SEQUENCE</scope>
</reference>
<evidence type="ECO:0000256" key="1">
    <source>
        <dbReference type="SAM" id="MobiDB-lite"/>
    </source>
</evidence>
<feature type="region of interest" description="Disordered" evidence="1">
    <location>
        <begin position="1250"/>
        <end position="1286"/>
    </location>
</feature>
<gene>
    <name evidence="4" type="ORF">PCAL00307_LOCUS9286</name>
    <name evidence="5" type="ORF">PECAL_1P22890</name>
</gene>
<evidence type="ECO:0000313" key="4">
    <source>
        <dbReference type="EMBL" id="CAE0693850.1"/>
    </source>
</evidence>
<accession>A0A7S4E6L2</accession>
<dbReference type="PROSITE" id="PS50197">
    <property type="entry name" value="BEACH"/>
    <property type="match status" value="1"/>
</dbReference>
<dbReference type="PANTHER" id="PTHR13743">
    <property type="entry name" value="BEIGE/BEACH-RELATED"/>
    <property type="match status" value="1"/>
</dbReference>
<dbReference type="Gene3D" id="2.30.29.30">
    <property type="entry name" value="Pleckstrin-homology domain (PH domain)/Phosphotyrosine-binding domain (PTB)"/>
    <property type="match status" value="1"/>
</dbReference>
<dbReference type="Gene3D" id="1.10.1540.10">
    <property type="entry name" value="BEACH domain"/>
    <property type="match status" value="1"/>
</dbReference>
<dbReference type="InterPro" id="IPR050865">
    <property type="entry name" value="BEACH_Domain"/>
</dbReference>
<dbReference type="Pfam" id="PF02138">
    <property type="entry name" value="Beach"/>
    <property type="match status" value="1"/>
</dbReference>
<dbReference type="InterPro" id="IPR036372">
    <property type="entry name" value="BEACH_dom_sf"/>
</dbReference>
<dbReference type="SMART" id="SM00320">
    <property type="entry name" value="WD40"/>
    <property type="match status" value="6"/>
</dbReference>
<dbReference type="OrthoDB" id="206861at2759"/>
<feature type="region of interest" description="Disordered" evidence="1">
    <location>
        <begin position="1155"/>
        <end position="1183"/>
    </location>
</feature>
<dbReference type="InterPro" id="IPR036322">
    <property type="entry name" value="WD40_repeat_dom_sf"/>
</dbReference>
<name>A0A7S4E6L2_9STRA</name>
<dbReference type="SUPFAM" id="SSF81837">
    <property type="entry name" value="BEACH domain"/>
    <property type="match status" value="1"/>
</dbReference>
<dbReference type="SUPFAM" id="SSF50978">
    <property type="entry name" value="WD40 repeat-like"/>
    <property type="match status" value="1"/>
</dbReference>
<feature type="domain" description="BEACH-type PH" evidence="3">
    <location>
        <begin position="1295"/>
        <end position="1404"/>
    </location>
</feature>
<dbReference type="Pfam" id="PF14844">
    <property type="entry name" value="PH_BEACH"/>
    <property type="match status" value="1"/>
</dbReference>